<feature type="region of interest" description="Disordered" evidence="1">
    <location>
        <begin position="105"/>
        <end position="129"/>
    </location>
</feature>
<reference evidence="2" key="1">
    <citation type="submission" date="2021-03" db="EMBL/GenBank/DDBJ databases">
        <title>Whole genome shotgun sequence of Actinoplanes auranticolor NBRC 12245.</title>
        <authorList>
            <person name="Komaki H."/>
            <person name="Tamura T."/>
        </authorList>
    </citation>
    <scope>NUCLEOTIDE SEQUENCE</scope>
    <source>
        <strain evidence="2">NBRC 12245</strain>
    </source>
</reference>
<evidence type="ECO:0000256" key="1">
    <source>
        <dbReference type="SAM" id="MobiDB-lite"/>
    </source>
</evidence>
<keyword evidence="3" id="KW-1185">Reference proteome</keyword>
<dbReference type="AlphaFoldDB" id="A0A919S620"/>
<organism evidence="2 3">
    <name type="scientific">Actinoplanes auranticolor</name>
    <dbReference type="NCBI Taxonomy" id="47988"/>
    <lineage>
        <taxon>Bacteria</taxon>
        <taxon>Bacillati</taxon>
        <taxon>Actinomycetota</taxon>
        <taxon>Actinomycetes</taxon>
        <taxon>Micromonosporales</taxon>
        <taxon>Micromonosporaceae</taxon>
        <taxon>Actinoplanes</taxon>
    </lineage>
</organism>
<gene>
    <name evidence="2" type="ORF">Aau02nite_17810</name>
</gene>
<dbReference type="EMBL" id="BOQL01000017">
    <property type="protein sequence ID" value="GIM65530.1"/>
    <property type="molecule type" value="Genomic_DNA"/>
</dbReference>
<evidence type="ECO:0000313" key="3">
    <source>
        <dbReference type="Proteomes" id="UP000681340"/>
    </source>
</evidence>
<sequence length="129" mass="13508">MSTPHSADVLAALRDFVARLDGLDPAAPLVGELVVRLGDGTERLPLRLPVARALTEALRGYHDPRDRGSCAHCATGRLDDDFVCRDCGIVNGLFGRTVAAFVAAAPEDPEPAQPRGIAPAGRPDGTLGD</sequence>
<dbReference type="Proteomes" id="UP000681340">
    <property type="component" value="Unassembled WGS sequence"/>
</dbReference>
<name>A0A919S620_9ACTN</name>
<proteinExistence type="predicted"/>
<protein>
    <submittedName>
        <fullName evidence="2">Uncharacterized protein</fullName>
    </submittedName>
</protein>
<evidence type="ECO:0000313" key="2">
    <source>
        <dbReference type="EMBL" id="GIM65530.1"/>
    </source>
</evidence>
<accession>A0A919S620</accession>
<dbReference type="RefSeq" id="WP_212987835.1">
    <property type="nucleotide sequence ID" value="NZ_BAABEA010000017.1"/>
</dbReference>
<comment type="caution">
    <text evidence="2">The sequence shown here is derived from an EMBL/GenBank/DDBJ whole genome shotgun (WGS) entry which is preliminary data.</text>
</comment>